<sequence>MMGAAPRTGKAVQAPTIVSVIRMTGLATAAEMLGQEQLAEGLGIKDRSLRTKLTATRGVSDQDLIAAALALEATAARMLEHAGKLRTEAGL</sequence>
<keyword evidence="2" id="KW-1185">Reference proteome</keyword>
<name>A0A245ZCY3_9SPHN</name>
<reference evidence="1 2" key="1">
    <citation type="submission" date="2017-03" db="EMBL/GenBank/DDBJ databases">
        <title>Genome sequence of Sphingomonas dokdonensis DSM 21029.</title>
        <authorList>
            <person name="Poehlein A."/>
            <person name="Wuebbeler J.H."/>
            <person name="Steinbuechel A."/>
            <person name="Daniel R."/>
        </authorList>
    </citation>
    <scope>NUCLEOTIDE SEQUENCE [LARGE SCALE GENOMIC DNA]</scope>
    <source>
        <strain evidence="1 2">DSM 21029</strain>
    </source>
</reference>
<dbReference type="AlphaFoldDB" id="A0A245ZCY3"/>
<proteinExistence type="predicted"/>
<dbReference type="RefSeq" id="WP_143559683.1">
    <property type="nucleotide sequence ID" value="NZ_NBBI01000013.1"/>
</dbReference>
<dbReference type="Proteomes" id="UP000197290">
    <property type="component" value="Unassembled WGS sequence"/>
</dbReference>
<gene>
    <name evidence="1" type="ORF">SPDO_32320</name>
</gene>
<organism evidence="1 2">
    <name type="scientific">Sphingomonas dokdonensis</name>
    <dbReference type="NCBI Taxonomy" id="344880"/>
    <lineage>
        <taxon>Bacteria</taxon>
        <taxon>Pseudomonadati</taxon>
        <taxon>Pseudomonadota</taxon>
        <taxon>Alphaproteobacteria</taxon>
        <taxon>Sphingomonadales</taxon>
        <taxon>Sphingomonadaceae</taxon>
        <taxon>Sphingomonas</taxon>
    </lineage>
</organism>
<protein>
    <submittedName>
        <fullName evidence="1">Uncharacterized protein</fullName>
    </submittedName>
</protein>
<accession>A0A245ZCY3</accession>
<evidence type="ECO:0000313" key="2">
    <source>
        <dbReference type="Proteomes" id="UP000197290"/>
    </source>
</evidence>
<dbReference type="EMBL" id="NBBI01000013">
    <property type="protein sequence ID" value="OWK27549.1"/>
    <property type="molecule type" value="Genomic_DNA"/>
</dbReference>
<evidence type="ECO:0000313" key="1">
    <source>
        <dbReference type="EMBL" id="OWK27549.1"/>
    </source>
</evidence>
<comment type="caution">
    <text evidence="1">The sequence shown here is derived from an EMBL/GenBank/DDBJ whole genome shotgun (WGS) entry which is preliminary data.</text>
</comment>